<keyword evidence="3 5" id="KW-0863">Zinc-finger</keyword>
<dbReference type="STRING" id="91928.A0A0D2B794"/>
<reference evidence="8 9" key="1">
    <citation type="submission" date="2015-01" db="EMBL/GenBank/DDBJ databases">
        <title>The Genome Sequence of Exophiala spinifera CBS89968.</title>
        <authorList>
            <consortium name="The Broad Institute Genomics Platform"/>
            <person name="Cuomo C."/>
            <person name="de Hoog S."/>
            <person name="Gorbushina A."/>
            <person name="Stielow B."/>
            <person name="Teixiera M."/>
            <person name="Abouelleil A."/>
            <person name="Chapman S.B."/>
            <person name="Priest M."/>
            <person name="Young S.K."/>
            <person name="Wortman J."/>
            <person name="Nusbaum C."/>
            <person name="Birren B."/>
        </authorList>
    </citation>
    <scope>NUCLEOTIDE SEQUENCE [LARGE SCALE GENOMIC DNA]</scope>
    <source>
        <strain evidence="8 9">CBS 89968</strain>
    </source>
</reference>
<keyword evidence="4" id="KW-0862">Zinc</keyword>
<proteinExistence type="predicted"/>
<evidence type="ECO:0000313" key="8">
    <source>
        <dbReference type="EMBL" id="KIW14515.1"/>
    </source>
</evidence>
<dbReference type="EMBL" id="KN847496">
    <property type="protein sequence ID" value="KIW14515.1"/>
    <property type="molecule type" value="Genomic_DNA"/>
</dbReference>
<dbReference type="InterPro" id="IPR036236">
    <property type="entry name" value="Znf_C2H2_sf"/>
</dbReference>
<name>A0A0D2B794_9EURO</name>
<accession>A0A0D2B794</accession>
<keyword evidence="1" id="KW-0479">Metal-binding</keyword>
<dbReference type="PROSITE" id="PS50157">
    <property type="entry name" value="ZINC_FINGER_C2H2_2"/>
    <property type="match status" value="2"/>
</dbReference>
<evidence type="ECO:0000259" key="7">
    <source>
        <dbReference type="PROSITE" id="PS50157"/>
    </source>
</evidence>
<feature type="domain" description="C2H2-type" evidence="7">
    <location>
        <begin position="94"/>
        <end position="116"/>
    </location>
</feature>
<dbReference type="Gene3D" id="3.30.160.60">
    <property type="entry name" value="Classic Zinc Finger"/>
    <property type="match status" value="1"/>
</dbReference>
<dbReference type="RefSeq" id="XP_016234731.1">
    <property type="nucleotide sequence ID" value="XM_016381629.1"/>
</dbReference>
<dbReference type="SMART" id="SM00355">
    <property type="entry name" value="ZnF_C2H2"/>
    <property type="match status" value="3"/>
</dbReference>
<organism evidence="8 9">
    <name type="scientific">Exophiala spinifera</name>
    <dbReference type="NCBI Taxonomy" id="91928"/>
    <lineage>
        <taxon>Eukaryota</taxon>
        <taxon>Fungi</taxon>
        <taxon>Dikarya</taxon>
        <taxon>Ascomycota</taxon>
        <taxon>Pezizomycotina</taxon>
        <taxon>Eurotiomycetes</taxon>
        <taxon>Chaetothyriomycetidae</taxon>
        <taxon>Chaetothyriales</taxon>
        <taxon>Herpotrichiellaceae</taxon>
        <taxon>Exophiala</taxon>
    </lineage>
</organism>
<dbReference type="PANTHER" id="PTHR24379:SF121">
    <property type="entry name" value="C2H2-TYPE DOMAIN-CONTAINING PROTEIN"/>
    <property type="match status" value="1"/>
</dbReference>
<evidence type="ECO:0000313" key="9">
    <source>
        <dbReference type="Proteomes" id="UP000053328"/>
    </source>
</evidence>
<evidence type="ECO:0000256" key="2">
    <source>
        <dbReference type="ARBA" id="ARBA00022737"/>
    </source>
</evidence>
<protein>
    <recommendedName>
        <fullName evidence="7">C2H2-type domain-containing protein</fullName>
    </recommendedName>
</protein>
<evidence type="ECO:0000256" key="5">
    <source>
        <dbReference type="PROSITE-ProRule" id="PRU00042"/>
    </source>
</evidence>
<dbReference type="PANTHER" id="PTHR24379">
    <property type="entry name" value="KRAB AND ZINC FINGER DOMAIN-CONTAINING"/>
    <property type="match status" value="1"/>
</dbReference>
<dbReference type="Pfam" id="PF00096">
    <property type="entry name" value="zf-C2H2"/>
    <property type="match status" value="1"/>
</dbReference>
<dbReference type="GO" id="GO:0008270">
    <property type="term" value="F:zinc ion binding"/>
    <property type="evidence" value="ECO:0007669"/>
    <property type="project" value="UniProtKB-KW"/>
</dbReference>
<feature type="domain" description="C2H2-type" evidence="7">
    <location>
        <begin position="120"/>
        <end position="145"/>
    </location>
</feature>
<dbReference type="HOGENOM" id="CLU_089691_0_0_1"/>
<dbReference type="Proteomes" id="UP000053328">
    <property type="component" value="Unassembled WGS sequence"/>
</dbReference>
<evidence type="ECO:0000256" key="1">
    <source>
        <dbReference type="ARBA" id="ARBA00022723"/>
    </source>
</evidence>
<sequence>MHSILQPMPQLTTHNTANAATMTAPNLDYDILNNMDYLDDVNYDDFVLYPTSDADIRMGDDLVSRFFPEFDFNPQSSHSPTPCSPASRTSNQMYHCTDCSESFRRPCDLNRHRLKHDTPFKCVQEGCGMAFSEKRRCKQHEKRRHGLVTEHDFKKCSLCDYNSIRPDAVRRHMKLKHGVHVSFRSKESPASNSSNSSSNSSTVSPRSSEP</sequence>
<feature type="region of interest" description="Disordered" evidence="6">
    <location>
        <begin position="181"/>
        <end position="210"/>
    </location>
</feature>
<dbReference type="InterPro" id="IPR013087">
    <property type="entry name" value="Znf_C2H2_type"/>
</dbReference>
<dbReference type="AlphaFoldDB" id="A0A0D2B794"/>
<evidence type="ECO:0000256" key="4">
    <source>
        <dbReference type="ARBA" id="ARBA00022833"/>
    </source>
</evidence>
<dbReference type="VEuPathDB" id="FungiDB:PV08_07299"/>
<evidence type="ECO:0000256" key="6">
    <source>
        <dbReference type="SAM" id="MobiDB-lite"/>
    </source>
</evidence>
<keyword evidence="2" id="KW-0677">Repeat</keyword>
<dbReference type="SUPFAM" id="SSF57667">
    <property type="entry name" value="beta-beta-alpha zinc fingers"/>
    <property type="match status" value="1"/>
</dbReference>
<dbReference type="GeneID" id="27334382"/>
<feature type="compositionally biased region" description="Low complexity" evidence="6">
    <location>
        <begin position="188"/>
        <end position="210"/>
    </location>
</feature>
<dbReference type="OrthoDB" id="8922241at2759"/>
<keyword evidence="9" id="KW-1185">Reference proteome</keyword>
<evidence type="ECO:0000256" key="3">
    <source>
        <dbReference type="ARBA" id="ARBA00022771"/>
    </source>
</evidence>
<gene>
    <name evidence="8" type="ORF">PV08_07299</name>
</gene>
<dbReference type="PROSITE" id="PS00028">
    <property type="entry name" value="ZINC_FINGER_C2H2_1"/>
    <property type="match status" value="2"/>
</dbReference>